<evidence type="ECO:0000256" key="1">
    <source>
        <dbReference type="ARBA" id="ARBA00004141"/>
    </source>
</evidence>
<dbReference type="OrthoDB" id="6581954at2759"/>
<evidence type="ECO:0000313" key="12">
    <source>
        <dbReference type="EMBL" id="KRY59216.1"/>
    </source>
</evidence>
<feature type="transmembrane region" description="Helical" evidence="11">
    <location>
        <begin position="593"/>
        <end position="616"/>
    </location>
</feature>
<feature type="transmembrane region" description="Helical" evidence="11">
    <location>
        <begin position="776"/>
        <end position="799"/>
    </location>
</feature>
<gene>
    <name evidence="12" type="primary">snf-6</name>
    <name evidence="12" type="ORF">T03_8961</name>
</gene>
<keyword evidence="13" id="KW-1185">Reference proteome</keyword>
<reference evidence="12 13" key="1">
    <citation type="submission" date="2015-01" db="EMBL/GenBank/DDBJ databases">
        <title>Evolution of Trichinella species and genotypes.</title>
        <authorList>
            <person name="Korhonen P.K."/>
            <person name="Edoardo P."/>
            <person name="Giuseppe L.R."/>
            <person name="Gasser R.B."/>
        </authorList>
    </citation>
    <scope>NUCLEOTIDE SEQUENCE [LARGE SCALE GENOMIC DNA]</scope>
    <source>
        <strain evidence="12">ISS120</strain>
    </source>
</reference>
<evidence type="ECO:0000256" key="7">
    <source>
        <dbReference type="ARBA" id="ARBA00023136"/>
    </source>
</evidence>
<keyword evidence="7 11" id="KW-0472">Membrane</keyword>
<dbReference type="GO" id="GO:0046872">
    <property type="term" value="F:metal ion binding"/>
    <property type="evidence" value="ECO:0007669"/>
    <property type="project" value="UniProtKB-KW"/>
</dbReference>
<feature type="transmembrane region" description="Helical" evidence="11">
    <location>
        <begin position="1034"/>
        <end position="1054"/>
    </location>
</feature>
<accession>A0A0V1DCA4</accession>
<feature type="transmembrane region" description="Helical" evidence="11">
    <location>
        <begin position="819"/>
        <end position="840"/>
    </location>
</feature>
<keyword evidence="5" id="KW-0769">Symport</keyword>
<feature type="binding site" evidence="9">
    <location>
        <position position="791"/>
    </location>
    <ligand>
        <name>Na(+)</name>
        <dbReference type="ChEBI" id="CHEBI:29101"/>
        <label>1</label>
    </ligand>
</feature>
<feature type="transmembrane region" description="Helical" evidence="11">
    <location>
        <begin position="735"/>
        <end position="756"/>
    </location>
</feature>
<dbReference type="GO" id="GO:0015179">
    <property type="term" value="F:L-amino acid transmembrane transporter activity"/>
    <property type="evidence" value="ECO:0007669"/>
    <property type="project" value="TreeGrafter"/>
</dbReference>
<keyword evidence="4 11" id="KW-0812">Transmembrane</keyword>
<dbReference type="EMBL" id="JYDI01000014">
    <property type="protein sequence ID" value="KRY59216.1"/>
    <property type="molecule type" value="Genomic_DNA"/>
</dbReference>
<evidence type="ECO:0000256" key="11">
    <source>
        <dbReference type="SAM" id="Phobius"/>
    </source>
</evidence>
<evidence type="ECO:0000313" key="13">
    <source>
        <dbReference type="Proteomes" id="UP000054653"/>
    </source>
</evidence>
<feature type="transmembrane region" description="Helical" evidence="11">
    <location>
        <begin position="538"/>
        <end position="563"/>
    </location>
</feature>
<feature type="non-terminal residue" evidence="12">
    <location>
        <position position="1"/>
    </location>
</feature>
<keyword evidence="3" id="KW-0813">Transport</keyword>
<feature type="transmembrane region" description="Helical" evidence="11">
    <location>
        <begin position="710"/>
        <end position="729"/>
    </location>
</feature>
<proteinExistence type="inferred from homology"/>
<comment type="subcellular location">
    <subcellularLocation>
        <location evidence="1">Membrane</location>
        <topology evidence="1">Multi-pass membrane protein</topology>
    </subcellularLocation>
</comment>
<name>A0A0V1DCA4_TRIBR</name>
<dbReference type="InterPro" id="IPR007955">
    <property type="entry name" value="Bystin"/>
</dbReference>
<evidence type="ECO:0000256" key="8">
    <source>
        <dbReference type="ARBA" id="ARBA00023180"/>
    </source>
</evidence>
<dbReference type="Pfam" id="PF05291">
    <property type="entry name" value="Bystin"/>
    <property type="match status" value="1"/>
</dbReference>
<dbReference type="InterPro" id="IPR000175">
    <property type="entry name" value="Na/ntran_symport"/>
</dbReference>
<comment type="similarity">
    <text evidence="2">Belongs to the sodium:neurotransmitter symporter (SNF) (TC 2.A.22) family.</text>
</comment>
<feature type="disulfide bond" evidence="10">
    <location>
        <begin position="632"/>
        <end position="641"/>
    </location>
</feature>
<feature type="transmembrane region" description="Helical" evidence="11">
    <location>
        <begin position="991"/>
        <end position="1014"/>
    </location>
</feature>
<feature type="transmembrane region" description="Helical" evidence="11">
    <location>
        <begin position="949"/>
        <end position="970"/>
    </location>
</feature>
<evidence type="ECO:0000256" key="4">
    <source>
        <dbReference type="ARBA" id="ARBA00022692"/>
    </source>
</evidence>
<keyword evidence="6 11" id="KW-1133">Transmembrane helix</keyword>
<sequence length="1136" mass="129911">LQLSIFLDKMGKGKKLSAGDPCVRPGALADQLLEEKLAKGRKRSQKDKAIDTEESILDENLSAKILKIAKVQCKDEGELVSKFAAECTGAVYIVHYYLFFFASSSFVLFSGVPSTHCIQQNKKRIKLKGNLEESEDSGDEEQKFVEDEKVEEMQVDQSCMEAFERFFPSKANDRSELASLIKREVNEKISDIASQCSEGSSLVVRDMDDRLVDMYRKVGKVLSIYRSGSIPKAFKIIPRLPNWEQVLYLTEPDRWTAAAMYQATRLFSSNMPASSCEKFYSMILLPRLRDDIAQFKKLNPHLYEALMKSVYKPAAFFKGIIIPLCESGTCNGREAKIFGSVITKAGIPVLHSAAGMLCLAEKEYSLAVSYFLKILMEKKYTLPYIALDGIFNHFMRFINVKKTLPVLWHETLLCFVQNYKSDLSSEQREALLDLIRNQVHYMITPEIRRELHHVIPRDIERIPIVLDCMFLFTKFVGACEDTQRQPLSPAADYEIEYPFEDTINCTEENKIRGNWSSKADSILSSFGFILNFRHLWTIPYYCSIYGGAVFFVPYVAMLLLIAAPFTLMEYSLGQFSSLGCMSVWKVCPLFKGIGISMFLILCLVSIYYNIVIAWAIHYLIASMRPHVAWARCDYPWNTANCSLGYSSVDCINNSSNICVNYENETLLSAISKANFSRQSGFVWPSVEYFYLEILEMSGSVEDFGIMLWQLALYLLAAWLIIFFCLFNHVKSAGKVAYPLTSVPLLILLVLFVKCIIERGGYEGFTAFFQVDWSQLLFYKVWADAAIQAFFSLSCCWGVYITLSSYNRFHNDCFKDVWILFSGEFVCSLFISLVTFCICGFLAGETGTKFNDLIVRGPHLVFVIFSEAVARLPIAPVWAVMYFITVIMIGISTQMFIVLSVVTAMCDEYARRLRRNQRHVLSLCSVLFFSAGLIFCTKAGMYIFEFCEYYVISWSILIVAFMQCMVLSWVYGIDNVMDNIKWMTGYYPPVYLFWKIHLKFLSPFILLALIAHTLISFKPLVYRGYVFPKWMNYAGWAVSFMPLIIVLITLTVKFIQQEGLFVKRLRDLMIPEDDWGPALAVHRAEEFPLQIPEAKEPFRSDGFFSHQLEANSSNDDNQLSEDSYIGRLDRVDRETAI</sequence>
<dbReference type="Pfam" id="PF00209">
    <property type="entry name" value="SNF"/>
    <property type="match status" value="1"/>
</dbReference>
<dbReference type="Proteomes" id="UP000054653">
    <property type="component" value="Unassembled WGS sequence"/>
</dbReference>
<keyword evidence="8" id="KW-0325">Glycoprotein</keyword>
<evidence type="ECO:0000256" key="3">
    <source>
        <dbReference type="ARBA" id="ARBA00022448"/>
    </source>
</evidence>
<evidence type="ECO:0000256" key="5">
    <source>
        <dbReference type="ARBA" id="ARBA00022847"/>
    </source>
</evidence>
<keyword evidence="10" id="KW-1015">Disulfide bond</keyword>
<evidence type="ECO:0000256" key="6">
    <source>
        <dbReference type="ARBA" id="ARBA00022989"/>
    </source>
</evidence>
<evidence type="ECO:0000256" key="10">
    <source>
        <dbReference type="PIRSR" id="PIRSR600175-2"/>
    </source>
</evidence>
<dbReference type="InterPro" id="IPR037272">
    <property type="entry name" value="SNS_sf"/>
</dbReference>
<feature type="transmembrane region" description="Helical" evidence="11">
    <location>
        <begin position="919"/>
        <end position="943"/>
    </location>
</feature>
<dbReference type="PANTHER" id="PTHR11616:SF321">
    <property type="entry name" value="SODIUM-DEPENDENT NUTRIENT AMINO ACID TRANSPORTER 1-RELATED"/>
    <property type="match status" value="1"/>
</dbReference>
<dbReference type="GO" id="GO:0005283">
    <property type="term" value="F:amino acid:sodium symporter activity"/>
    <property type="evidence" value="ECO:0007669"/>
    <property type="project" value="TreeGrafter"/>
</dbReference>
<dbReference type="PROSITE" id="PS50267">
    <property type="entry name" value="NA_NEUROTRAN_SYMP_3"/>
    <property type="match status" value="1"/>
</dbReference>
<protein>
    <submittedName>
        <fullName evidence="12">Sodium-dependent acetylcholine transporter</fullName>
    </submittedName>
</protein>
<evidence type="ECO:0000256" key="2">
    <source>
        <dbReference type="ARBA" id="ARBA00006459"/>
    </source>
</evidence>
<dbReference type="STRING" id="45882.A0A0V1DCA4"/>
<dbReference type="PANTHER" id="PTHR11616">
    <property type="entry name" value="SODIUM/CHLORIDE DEPENDENT TRANSPORTER"/>
    <property type="match status" value="1"/>
</dbReference>
<dbReference type="GO" id="GO:0005886">
    <property type="term" value="C:plasma membrane"/>
    <property type="evidence" value="ECO:0007669"/>
    <property type="project" value="TreeGrafter"/>
</dbReference>
<dbReference type="AlphaFoldDB" id="A0A0V1DCA4"/>
<feature type="transmembrane region" description="Helical" evidence="11">
    <location>
        <begin position="879"/>
        <end position="898"/>
    </location>
</feature>
<comment type="caution">
    <text evidence="12">The sequence shown here is derived from an EMBL/GenBank/DDBJ whole genome shotgun (WGS) entry which is preliminary data.</text>
</comment>
<organism evidence="12 13">
    <name type="scientific">Trichinella britovi</name>
    <name type="common">Parasitic roundworm</name>
    <dbReference type="NCBI Taxonomy" id="45882"/>
    <lineage>
        <taxon>Eukaryota</taxon>
        <taxon>Metazoa</taxon>
        <taxon>Ecdysozoa</taxon>
        <taxon>Nematoda</taxon>
        <taxon>Enoplea</taxon>
        <taxon>Dorylaimia</taxon>
        <taxon>Trichinellida</taxon>
        <taxon>Trichinellidae</taxon>
        <taxon>Trichinella</taxon>
    </lineage>
</organism>
<dbReference type="SUPFAM" id="SSF161070">
    <property type="entry name" value="SNF-like"/>
    <property type="match status" value="1"/>
</dbReference>
<keyword evidence="9" id="KW-0915">Sodium</keyword>
<evidence type="ECO:0000256" key="9">
    <source>
        <dbReference type="PIRSR" id="PIRSR600175-1"/>
    </source>
</evidence>
<dbReference type="GO" id="GO:0089718">
    <property type="term" value="P:amino acid import across plasma membrane"/>
    <property type="evidence" value="ECO:0007669"/>
    <property type="project" value="TreeGrafter"/>
</dbReference>
<dbReference type="PRINTS" id="PR00176">
    <property type="entry name" value="NANEUSMPORT"/>
</dbReference>
<feature type="binding site" evidence="9">
    <location>
        <position position="527"/>
    </location>
    <ligand>
        <name>Na(+)</name>
        <dbReference type="ChEBI" id="CHEBI:29101"/>
        <label>1</label>
    </ligand>
</feature>
<keyword evidence="9" id="KW-0479">Metal-binding</keyword>
<dbReference type="OMA" id="MQMDQSC"/>